<evidence type="ECO:0000256" key="7">
    <source>
        <dbReference type="SAM" id="Phobius"/>
    </source>
</evidence>
<sequence length="238" mass="26296">MADTDSTLDFLNLLQQLAQRGGPVVLVLLLMAALATAIFIGKSLQFHRLDTGKSSKLYASLREWRKGHWQQAFDNLKAVPDHPVGRVMNAGMRGLLADKKEATVREEVTRIARNHLERLRSWLRALELIASLSPLLGLLGTVIGMIEAFRRLESAGNQVDPALLSGGIWQALLTTAVGLIVAIPALVAHQWLERRVERCAHTMEDCSTRIFTTFDKSLHEASKANEPAVSALQETDDD</sequence>
<keyword evidence="2" id="KW-1003">Cell membrane</keyword>
<reference evidence="9 10" key="1">
    <citation type="submission" date="2016-12" db="EMBL/GenBank/DDBJ databases">
        <authorList>
            <person name="Song W.-J."/>
            <person name="Kurnit D.M."/>
        </authorList>
    </citation>
    <scope>NUCLEOTIDE SEQUENCE [LARGE SCALE GENOMIC DNA]</scope>
    <source>
        <strain evidence="9 10">IMCC3135</strain>
    </source>
</reference>
<dbReference type="PANTHER" id="PTHR30625">
    <property type="entry name" value="PROTEIN TOLQ"/>
    <property type="match status" value="1"/>
</dbReference>
<evidence type="ECO:0000256" key="4">
    <source>
        <dbReference type="ARBA" id="ARBA00022989"/>
    </source>
</evidence>
<evidence type="ECO:0000313" key="9">
    <source>
        <dbReference type="EMBL" id="ASJ73238.1"/>
    </source>
</evidence>
<keyword evidence="3 7" id="KW-0812">Transmembrane</keyword>
<evidence type="ECO:0000313" key="10">
    <source>
        <dbReference type="Proteomes" id="UP000250079"/>
    </source>
</evidence>
<dbReference type="InterPro" id="IPR050790">
    <property type="entry name" value="ExbB/TolQ_transport"/>
</dbReference>
<dbReference type="Pfam" id="PF01618">
    <property type="entry name" value="MotA_ExbB"/>
    <property type="match status" value="1"/>
</dbReference>
<name>A0A2Z2NU23_9GAMM</name>
<feature type="transmembrane region" description="Helical" evidence="7">
    <location>
        <begin position="166"/>
        <end position="188"/>
    </location>
</feature>
<evidence type="ECO:0000259" key="8">
    <source>
        <dbReference type="Pfam" id="PF01618"/>
    </source>
</evidence>
<protein>
    <submittedName>
        <fullName evidence="9">Biopolymer transport protein ExbB</fullName>
    </submittedName>
</protein>
<comment type="similarity">
    <text evidence="6">Belongs to the exbB/tolQ family.</text>
</comment>
<dbReference type="RefSeq" id="WP_088918463.1">
    <property type="nucleotide sequence ID" value="NZ_CP018632.1"/>
</dbReference>
<dbReference type="PANTHER" id="PTHR30625:SF11">
    <property type="entry name" value="MOTA_TOLQ_EXBB PROTON CHANNEL DOMAIN-CONTAINING PROTEIN"/>
    <property type="match status" value="1"/>
</dbReference>
<evidence type="ECO:0000256" key="1">
    <source>
        <dbReference type="ARBA" id="ARBA00004651"/>
    </source>
</evidence>
<feature type="transmembrane region" description="Helical" evidence="7">
    <location>
        <begin position="20"/>
        <end position="40"/>
    </location>
</feature>
<dbReference type="Proteomes" id="UP000250079">
    <property type="component" value="Chromosome"/>
</dbReference>
<evidence type="ECO:0000256" key="2">
    <source>
        <dbReference type="ARBA" id="ARBA00022475"/>
    </source>
</evidence>
<dbReference type="InterPro" id="IPR002898">
    <property type="entry name" value="MotA_ExbB_proton_chnl"/>
</dbReference>
<keyword evidence="6" id="KW-0813">Transport</keyword>
<feature type="transmembrane region" description="Helical" evidence="7">
    <location>
        <begin position="125"/>
        <end position="146"/>
    </location>
</feature>
<keyword evidence="6" id="KW-0653">Protein transport</keyword>
<gene>
    <name evidence="9" type="primary">exbB_1</name>
    <name evidence="9" type="ORF">IMCC3135_15780</name>
</gene>
<organism evidence="9 10">
    <name type="scientific">Granulosicoccus antarcticus IMCC3135</name>
    <dbReference type="NCBI Taxonomy" id="1192854"/>
    <lineage>
        <taxon>Bacteria</taxon>
        <taxon>Pseudomonadati</taxon>
        <taxon>Pseudomonadota</taxon>
        <taxon>Gammaproteobacteria</taxon>
        <taxon>Chromatiales</taxon>
        <taxon>Granulosicoccaceae</taxon>
        <taxon>Granulosicoccus</taxon>
    </lineage>
</organism>
<dbReference type="EMBL" id="CP018632">
    <property type="protein sequence ID" value="ASJ73238.1"/>
    <property type="molecule type" value="Genomic_DNA"/>
</dbReference>
<dbReference type="KEGG" id="gai:IMCC3135_15780"/>
<proteinExistence type="inferred from homology"/>
<dbReference type="GO" id="GO:0005886">
    <property type="term" value="C:plasma membrane"/>
    <property type="evidence" value="ECO:0007669"/>
    <property type="project" value="UniProtKB-SubCell"/>
</dbReference>
<evidence type="ECO:0000256" key="5">
    <source>
        <dbReference type="ARBA" id="ARBA00023136"/>
    </source>
</evidence>
<keyword evidence="10" id="KW-1185">Reference proteome</keyword>
<dbReference type="GO" id="GO:0017038">
    <property type="term" value="P:protein import"/>
    <property type="evidence" value="ECO:0007669"/>
    <property type="project" value="TreeGrafter"/>
</dbReference>
<keyword evidence="5 7" id="KW-0472">Membrane</keyword>
<accession>A0A2Z2NU23</accession>
<dbReference type="OrthoDB" id="4045at2"/>
<evidence type="ECO:0000256" key="3">
    <source>
        <dbReference type="ARBA" id="ARBA00022692"/>
    </source>
</evidence>
<evidence type="ECO:0000256" key="6">
    <source>
        <dbReference type="RuleBase" id="RU004057"/>
    </source>
</evidence>
<dbReference type="AlphaFoldDB" id="A0A2Z2NU23"/>
<feature type="domain" description="MotA/TolQ/ExbB proton channel" evidence="8">
    <location>
        <begin position="82"/>
        <end position="204"/>
    </location>
</feature>
<comment type="subcellular location">
    <subcellularLocation>
        <location evidence="1">Cell membrane</location>
        <topology evidence="1">Multi-pass membrane protein</topology>
    </subcellularLocation>
    <subcellularLocation>
        <location evidence="6">Membrane</location>
        <topology evidence="6">Multi-pass membrane protein</topology>
    </subcellularLocation>
</comment>
<keyword evidence="4 7" id="KW-1133">Transmembrane helix</keyword>